<dbReference type="NCBIfam" id="TIGR00621">
    <property type="entry name" value="ssb"/>
    <property type="match status" value="1"/>
</dbReference>
<dbReference type="GO" id="GO:0003697">
    <property type="term" value="F:single-stranded DNA binding"/>
    <property type="evidence" value="ECO:0007669"/>
    <property type="project" value="InterPro"/>
</dbReference>
<dbReference type="Pfam" id="PF00436">
    <property type="entry name" value="SSB"/>
    <property type="match status" value="1"/>
</dbReference>
<accession>A0A6J5LAS9</accession>
<dbReference type="PANTHER" id="PTHR10302:SF27">
    <property type="entry name" value="SINGLE-STRANDED DNA-BINDING PROTEIN"/>
    <property type="match status" value="1"/>
</dbReference>
<dbReference type="InterPro" id="IPR012340">
    <property type="entry name" value="NA-bd_OB-fold"/>
</dbReference>
<dbReference type="PANTHER" id="PTHR10302">
    <property type="entry name" value="SINGLE-STRANDED DNA-BINDING PROTEIN"/>
    <property type="match status" value="1"/>
</dbReference>
<gene>
    <name evidence="4" type="ORF">UFOVP119_17</name>
</gene>
<evidence type="ECO:0000256" key="1">
    <source>
        <dbReference type="ARBA" id="ARBA00023125"/>
    </source>
</evidence>
<name>A0A6J5LAS9_9CAUD</name>
<dbReference type="PROSITE" id="PS50935">
    <property type="entry name" value="SSB"/>
    <property type="match status" value="1"/>
</dbReference>
<feature type="region of interest" description="Disordered" evidence="3">
    <location>
        <begin position="101"/>
        <end position="144"/>
    </location>
</feature>
<protein>
    <submittedName>
        <fullName evidence="4">Single-stranded DNA-binding protein</fullName>
    </submittedName>
</protein>
<evidence type="ECO:0000256" key="2">
    <source>
        <dbReference type="PROSITE-ProRule" id="PRU00252"/>
    </source>
</evidence>
<proteinExistence type="predicted"/>
<dbReference type="GO" id="GO:0009295">
    <property type="term" value="C:nucleoid"/>
    <property type="evidence" value="ECO:0007669"/>
    <property type="project" value="TreeGrafter"/>
</dbReference>
<keyword evidence="1 2" id="KW-0238">DNA-binding</keyword>
<dbReference type="Gene3D" id="2.40.50.140">
    <property type="entry name" value="Nucleic acid-binding proteins"/>
    <property type="match status" value="1"/>
</dbReference>
<evidence type="ECO:0000256" key="3">
    <source>
        <dbReference type="SAM" id="MobiDB-lite"/>
    </source>
</evidence>
<dbReference type="EMBL" id="LR796238">
    <property type="protein sequence ID" value="CAB4130393.1"/>
    <property type="molecule type" value="Genomic_DNA"/>
</dbReference>
<dbReference type="GO" id="GO:0006260">
    <property type="term" value="P:DNA replication"/>
    <property type="evidence" value="ECO:0007669"/>
    <property type="project" value="InterPro"/>
</dbReference>
<organism evidence="4">
    <name type="scientific">uncultured Caudovirales phage</name>
    <dbReference type="NCBI Taxonomy" id="2100421"/>
    <lineage>
        <taxon>Viruses</taxon>
        <taxon>Duplodnaviria</taxon>
        <taxon>Heunggongvirae</taxon>
        <taxon>Uroviricota</taxon>
        <taxon>Caudoviricetes</taxon>
        <taxon>Peduoviridae</taxon>
        <taxon>Maltschvirus</taxon>
        <taxon>Maltschvirus maltsch</taxon>
    </lineage>
</organism>
<dbReference type="InterPro" id="IPR000424">
    <property type="entry name" value="Primosome_PriB/ssb"/>
</dbReference>
<reference evidence="4" key="1">
    <citation type="submission" date="2020-04" db="EMBL/GenBank/DDBJ databases">
        <authorList>
            <person name="Chiriac C."/>
            <person name="Salcher M."/>
            <person name="Ghai R."/>
            <person name="Kavagutti S V."/>
        </authorList>
    </citation>
    <scope>NUCLEOTIDE SEQUENCE</scope>
</reference>
<dbReference type="InterPro" id="IPR011344">
    <property type="entry name" value="ssDNA-bd"/>
</dbReference>
<dbReference type="CDD" id="cd04496">
    <property type="entry name" value="SSB_OBF"/>
    <property type="match status" value="1"/>
</dbReference>
<dbReference type="SUPFAM" id="SSF50249">
    <property type="entry name" value="Nucleic acid-binding proteins"/>
    <property type="match status" value="1"/>
</dbReference>
<evidence type="ECO:0000313" key="4">
    <source>
        <dbReference type="EMBL" id="CAB4130393.1"/>
    </source>
</evidence>
<sequence length="144" mass="14927">MNQGTFAGYLGRDADLRSTQTGKKVAGLSVGVQVGYGQNKSTLWVDGSMWGDRAEKLMPYLNKGQAVVISGEVGIRTYQAKDGTTKATMTCNISQLTLMGGGEKKPVAQKGPGPEAQAASAPQAGPEGAATGPVTTDFDDDVPF</sequence>